<dbReference type="Proteomes" id="UP000681722">
    <property type="component" value="Unassembled WGS sequence"/>
</dbReference>
<protein>
    <submittedName>
        <fullName evidence="1">Uncharacterized protein</fullName>
    </submittedName>
</protein>
<proteinExistence type="predicted"/>
<organism evidence="1 3">
    <name type="scientific">Didymodactylos carnosus</name>
    <dbReference type="NCBI Taxonomy" id="1234261"/>
    <lineage>
        <taxon>Eukaryota</taxon>
        <taxon>Metazoa</taxon>
        <taxon>Spiralia</taxon>
        <taxon>Gnathifera</taxon>
        <taxon>Rotifera</taxon>
        <taxon>Eurotatoria</taxon>
        <taxon>Bdelloidea</taxon>
        <taxon>Philodinida</taxon>
        <taxon>Philodinidae</taxon>
        <taxon>Didymodactylos</taxon>
    </lineage>
</organism>
<dbReference type="EMBL" id="CAJOBC010000168">
    <property type="protein sequence ID" value="CAF3548585.1"/>
    <property type="molecule type" value="Genomic_DNA"/>
</dbReference>
<evidence type="ECO:0000313" key="1">
    <source>
        <dbReference type="EMBL" id="CAF0767000.1"/>
    </source>
</evidence>
<keyword evidence="3" id="KW-1185">Reference proteome</keyword>
<dbReference type="OrthoDB" id="185373at2759"/>
<accession>A0A813QG90</accession>
<name>A0A813QG90_9BILA</name>
<sequence>MPFSESALKTELKHHQVSETLTLFWNLSCDTMLEIPFTHDLVQFYSESVQHNSNLPYIYLFEFFIDKNDMVSLQEIVDLVTLQHGAQNVLHDLGLVLIKCEKLKHGEKIFQLPWLRAKNERVENHMRKFIS</sequence>
<dbReference type="Proteomes" id="UP000663829">
    <property type="component" value="Unassembled WGS sequence"/>
</dbReference>
<evidence type="ECO:0000313" key="3">
    <source>
        <dbReference type="Proteomes" id="UP000663829"/>
    </source>
</evidence>
<dbReference type="AlphaFoldDB" id="A0A813QG90"/>
<comment type="caution">
    <text evidence="1">The sequence shown here is derived from an EMBL/GenBank/DDBJ whole genome shotgun (WGS) entry which is preliminary data.</text>
</comment>
<evidence type="ECO:0000313" key="2">
    <source>
        <dbReference type="EMBL" id="CAF3548585.1"/>
    </source>
</evidence>
<gene>
    <name evidence="1" type="ORF">GPM918_LOCUS1709</name>
    <name evidence="2" type="ORF">SRO942_LOCUS1709</name>
</gene>
<reference evidence="1" key="1">
    <citation type="submission" date="2021-02" db="EMBL/GenBank/DDBJ databases">
        <authorList>
            <person name="Nowell W R."/>
        </authorList>
    </citation>
    <scope>NUCLEOTIDE SEQUENCE</scope>
</reference>
<dbReference type="EMBL" id="CAJNOQ010000168">
    <property type="protein sequence ID" value="CAF0767000.1"/>
    <property type="molecule type" value="Genomic_DNA"/>
</dbReference>